<feature type="compositionally biased region" description="Basic residues" evidence="1">
    <location>
        <begin position="688"/>
        <end position="698"/>
    </location>
</feature>
<keyword evidence="4" id="KW-1185">Reference proteome</keyword>
<dbReference type="Pfam" id="PF10022">
    <property type="entry name" value="DUF2264"/>
    <property type="match status" value="1"/>
</dbReference>
<name>A0A2T0VE09_9MICO</name>
<evidence type="ECO:0000313" key="4">
    <source>
        <dbReference type="Proteomes" id="UP000237983"/>
    </source>
</evidence>
<feature type="compositionally biased region" description="Low complexity" evidence="1">
    <location>
        <begin position="21"/>
        <end position="30"/>
    </location>
</feature>
<dbReference type="InterPro" id="IPR016624">
    <property type="entry name" value="UCP014753"/>
</dbReference>
<dbReference type="EMBL" id="PVTL01000004">
    <property type="protein sequence ID" value="PRY68417.1"/>
    <property type="molecule type" value="Genomic_DNA"/>
</dbReference>
<dbReference type="Proteomes" id="UP000237983">
    <property type="component" value="Unassembled WGS sequence"/>
</dbReference>
<feature type="region of interest" description="Disordered" evidence="1">
    <location>
        <begin position="1"/>
        <end position="30"/>
    </location>
</feature>
<dbReference type="AlphaFoldDB" id="A0A2T0VE09"/>
<evidence type="ECO:0000313" key="3">
    <source>
        <dbReference type="EMBL" id="PRY68417.1"/>
    </source>
</evidence>
<comment type="caution">
    <text evidence="3">The sequence shown here is derived from an EMBL/GenBank/DDBJ whole genome shotgun (WGS) entry which is preliminary data.</text>
</comment>
<evidence type="ECO:0000259" key="2">
    <source>
        <dbReference type="Pfam" id="PF10022"/>
    </source>
</evidence>
<dbReference type="InterPro" id="IPR049349">
    <property type="entry name" value="DUF2264_N"/>
</dbReference>
<evidence type="ECO:0000256" key="1">
    <source>
        <dbReference type="SAM" id="MobiDB-lite"/>
    </source>
</evidence>
<protein>
    <recommendedName>
        <fullName evidence="2">DUF2264 domain-containing protein</fullName>
    </recommendedName>
</protein>
<accession>A0A2T0VE09</accession>
<dbReference type="PANTHER" id="PTHR35339:SF4">
    <property type="entry name" value="LINALOOL DEHYDRATASE_ISOMERASE DOMAIN-CONTAINING PROTEIN"/>
    <property type="match status" value="1"/>
</dbReference>
<reference evidence="3 4" key="1">
    <citation type="submission" date="2018-03" db="EMBL/GenBank/DDBJ databases">
        <title>Genomic Encyclopedia of Type Strains, Phase III (KMG-III): the genomes of soil and plant-associated and newly described type strains.</title>
        <authorList>
            <person name="Whitman W."/>
        </authorList>
    </citation>
    <scope>NUCLEOTIDE SEQUENCE [LARGE SCALE GENOMIC DNA]</scope>
    <source>
        <strain evidence="3 4">CGMCC 1.12484</strain>
    </source>
</reference>
<feature type="region of interest" description="Disordered" evidence="1">
    <location>
        <begin position="645"/>
        <end position="698"/>
    </location>
</feature>
<feature type="domain" description="DUF2264" evidence="2">
    <location>
        <begin position="35"/>
        <end position="384"/>
    </location>
</feature>
<organism evidence="3 4">
    <name type="scientific">Glaciihabitans tibetensis</name>
    <dbReference type="NCBI Taxonomy" id="1266600"/>
    <lineage>
        <taxon>Bacteria</taxon>
        <taxon>Bacillati</taxon>
        <taxon>Actinomycetota</taxon>
        <taxon>Actinomycetes</taxon>
        <taxon>Micrococcales</taxon>
        <taxon>Microbacteriaceae</taxon>
        <taxon>Glaciihabitans</taxon>
    </lineage>
</organism>
<sequence length="698" mass="74426">MIDARTTAPRRGSDPVTDSETAVTPDTAPATADWTRTEWVAYADRVLAGAQAFASPNNARITPPGAEGGYGRAIDGLEGFARTFLLAGFRIVGERGQGDAIEELAAFYARGITAGVDPTAPDRWVRLDEHAQAKVEAASIALILDMTRPWIWARLDDLTQQRVIDYFSPVVGDTTYPQTNWVWFRLVVQTFLRSVGGPWSADDVADDLARHDTFARSEGWMSDGDERSFDHYVGWALHLYPVLWSRMQGASELANGRTAADIVALDRFLLDAVALVGADGSPLLQGRSLIYRFAAAAPFWVGVLAEVPSLSAGALRHAANKVVAHFAEHTVPTADGILTMGWHDEWRGLAQSYSGPGSPYWAVKGLLGVMLPADHEVWSATSAPLPIENADTLLTVNAAGWIVSGTSADGIVRVINHGTDHATDGSLVGDSPLYARLGYSTATSPLLDTEAWENPLEQSVTIVDSLGRATHRAAMQLTEVRLQDDADGTLAIAASVSDAHWVTAELGGRRHGSGLDGAITVAGPLSVHSLVRGAWEVRLARLESLESGLDAASLRLRIGGWPLAGIAPITGETGDAAWASEGTLLSRISCLQGDAGVPQVAVRPNATPLAPVAAVPFLDFPVVAGDWVAVLVELSGAQLQGAPLSGAQLPGSEPDDQQSPSVEILDHGNEWEVEVVWPDGRETSSLLPKHRRPSRTDR</sequence>
<dbReference type="PANTHER" id="PTHR35339">
    <property type="entry name" value="LINALOOL DEHYDRATASE_ISOMERASE DOMAIN-CONTAINING PROTEIN"/>
    <property type="match status" value="1"/>
</dbReference>
<proteinExistence type="predicted"/>
<gene>
    <name evidence="3" type="ORF">B0I08_104119</name>
</gene>